<accession>A0ABT5HWY3</accession>
<name>A0ABT5HWY3_9CAUL</name>
<reference evidence="3 4" key="1">
    <citation type="submission" date="2023-01" db="EMBL/GenBank/DDBJ databases">
        <title>Novel species of the genus Asticcacaulis isolated from rivers.</title>
        <authorList>
            <person name="Lu H."/>
        </authorList>
    </citation>
    <scope>NUCLEOTIDE SEQUENCE [LARGE SCALE GENOMIC DNA]</scope>
    <source>
        <strain evidence="3 4">BYS171W</strain>
    </source>
</reference>
<dbReference type="SUPFAM" id="SSF103515">
    <property type="entry name" value="Autotransporter"/>
    <property type="match status" value="1"/>
</dbReference>
<evidence type="ECO:0000313" key="3">
    <source>
        <dbReference type="EMBL" id="MDC7684568.1"/>
    </source>
</evidence>
<comment type="caution">
    <text evidence="3">The sequence shown here is derived from an EMBL/GenBank/DDBJ whole genome shotgun (WGS) entry which is preliminary data.</text>
</comment>
<dbReference type="InterPro" id="IPR036709">
    <property type="entry name" value="Autotransporte_beta_dom_sf"/>
</dbReference>
<dbReference type="EMBL" id="JAQQKX010000013">
    <property type="protein sequence ID" value="MDC7684568.1"/>
    <property type="molecule type" value="Genomic_DNA"/>
</dbReference>
<organism evidence="3 4">
    <name type="scientific">Asticcacaulis aquaticus</name>
    <dbReference type="NCBI Taxonomy" id="2984212"/>
    <lineage>
        <taxon>Bacteria</taxon>
        <taxon>Pseudomonadati</taxon>
        <taxon>Pseudomonadota</taxon>
        <taxon>Alphaproteobacteria</taxon>
        <taxon>Caulobacterales</taxon>
        <taxon>Caulobacteraceae</taxon>
        <taxon>Asticcacaulis</taxon>
    </lineage>
</organism>
<dbReference type="InterPro" id="IPR005546">
    <property type="entry name" value="Autotransporte_beta"/>
</dbReference>
<evidence type="ECO:0000256" key="1">
    <source>
        <dbReference type="SAM" id="SignalP"/>
    </source>
</evidence>
<dbReference type="Gene3D" id="2.40.128.130">
    <property type="entry name" value="Autotransporter beta-domain"/>
    <property type="match status" value="1"/>
</dbReference>
<evidence type="ECO:0000313" key="4">
    <source>
        <dbReference type="Proteomes" id="UP001214854"/>
    </source>
</evidence>
<feature type="chain" id="PRO_5046193175" evidence="1">
    <location>
        <begin position="24"/>
        <end position="1050"/>
    </location>
</feature>
<proteinExistence type="predicted"/>
<dbReference type="PROSITE" id="PS51208">
    <property type="entry name" value="AUTOTRANSPORTER"/>
    <property type="match status" value="1"/>
</dbReference>
<gene>
    <name evidence="3" type="ORF">PQU92_14885</name>
</gene>
<dbReference type="SMART" id="SM00869">
    <property type="entry name" value="Autotransporter"/>
    <property type="match status" value="1"/>
</dbReference>
<dbReference type="RefSeq" id="WP_272749039.1">
    <property type="nucleotide sequence ID" value="NZ_JAQQKX010000013.1"/>
</dbReference>
<feature type="signal peptide" evidence="1">
    <location>
        <begin position="1"/>
        <end position="23"/>
    </location>
</feature>
<dbReference type="Pfam" id="PF03797">
    <property type="entry name" value="Autotransporter"/>
    <property type="match status" value="1"/>
</dbReference>
<sequence length="1050" mass="108589">MRHSHLLTSAALGIIFASAPAFADTTISTATTTPVKSATINSGSADNIDITADGSITLTSGTAITVNSDNTLIMNGTIEMSGAESGATGILIDGARTTKLELAGTITVTDDYTAEDTDDDDIVDGPFAEGTGRYGVRATGLLTGDADISSTITVHGNQSSAIAFENGQVGDFLFDGTISVLGEDSTGIALSGLQTGQVYISGSIGVSGKNSQAVTLSGGIDGALIIDAAISGTGYRYTSISDDYLDLLDEDDLYQNKALVSVSSNVTQGILIGAAITGEDDDNDDENGNGIDDSEESTAALTQYGSAAALLIGSDSKAITIGSIVVNDSAIDPDEINHALDIRGTITSYGLYEGIDATAVQIAGLGYTTTLVNGISLSGSVAATSWEGTARGLSLLSGAEVGRLDLSGALTASTTTTDSDTAYGLDIASGANLSTLTVRTGGSVSAYGYGTTANATAVRDQSNTLSQITVNGAIFASLTAGDEDDDDVTDTLINRPVAIDLSANTIGTTLDLTDLYPDDDDYATPYISGDIKFGSGNDVVNLSGGYIYGNIDFGAGANSLNIDDGGIVIGKLNGAGTVAVDVEDGRLGLAAGSLLNVTSLHLGSEAELYMVLQTASPTSALLVNSGTTTFDNGASIYLSLDKIIQSPTRFTLISGSNINYGNLDLNNLDGNVPWIYKATLATGTGNTNLYADFRLRTQAESGLSVNEYTALSAVLTAAATNSYTTATILNTTVQADFIQAYAAFLPDYSGENLLSLSRGHEALGRTLERQAYLPVNGDTQFWLQEFGYQTSRGRGVTTGFDATGFSFAGGAERAVGAHQATGIYVSYTSTAPKDTYATAYETTTAQDITFGGYWRLQAGDFRGWATAGAGKTLFSSDRQLISSSVALISKSKWDGYSLSGSAGASYRVGLGPISLKPLISVDYYGLKESDRNESGGGTAYDLTIAERTSHIATGSALLYIGRGDKTGLFQPEVWVGYKNNFSVKADDTTASFTGGTPFTLNAGNLKGGAPVLGLRMSAGNEYGYLSLEAEGEKYSDYSNYSLSLRTGFRF</sequence>
<feature type="domain" description="Autotransporter" evidence="2">
    <location>
        <begin position="774"/>
        <end position="1050"/>
    </location>
</feature>
<evidence type="ECO:0000259" key="2">
    <source>
        <dbReference type="PROSITE" id="PS51208"/>
    </source>
</evidence>
<protein>
    <submittedName>
        <fullName evidence="3">Autotransporter domain-containing protein</fullName>
    </submittedName>
</protein>
<dbReference type="Proteomes" id="UP001214854">
    <property type="component" value="Unassembled WGS sequence"/>
</dbReference>
<keyword evidence="4" id="KW-1185">Reference proteome</keyword>
<keyword evidence="1" id="KW-0732">Signal</keyword>